<sequence length="476" mass="54658">MAFPRLPLKSHMRLLSPLSPKKANISTCSNVPLVNKVDKAKRLLDRDDKTDVFQRGRVRYRSFKNTREEKKLRSVQNQQIDSISTESRSKSAPLFHSIEDHLQPRKVVISTKKANPNSFSVLNPKNTADNRYVAYIQNQRSQLDLAPTKNDKQPKQNNTKKTSADDECDNLNDIINTNTENPVRYNLNKVKENINLHAECIKEVYDTVVSFRRKYPRYKYQSISTYRGSELKRNVEEIINFFQDLKDRVVVRSSNALTNESYSQRRYDNTTDFLQSYQMYESRTKENDVPIYPTPSSTTINIPDEISESDSNINSECRHDAPYKSYSEVLTEMLKSTPKANTSSGLKTWKTESSSPILSHHFNSDTNSSANFSQQKASFSNHALKSTCKATRIAKTEKNFSTSPTCFWVKCGKPPSKSKCDLEEEEKGPIETCRCVQPVNPECQPVCPEMPKTAPPLKRLKKVEIPEPKKVMSWLW</sequence>
<gene>
    <name evidence="3" type="primary">LOC112905926</name>
</gene>
<accession>A0A7F5RGM3</accession>
<keyword evidence="2" id="KW-1185">Reference proteome</keyword>
<name>A0A7F5RGM3_AGRPL</name>
<proteinExistence type="predicted"/>
<evidence type="ECO:0000256" key="1">
    <source>
        <dbReference type="SAM" id="MobiDB-lite"/>
    </source>
</evidence>
<organism evidence="2 3">
    <name type="scientific">Agrilus planipennis</name>
    <name type="common">Emerald ash borer</name>
    <name type="synonym">Agrilus marcopoli</name>
    <dbReference type="NCBI Taxonomy" id="224129"/>
    <lineage>
        <taxon>Eukaryota</taxon>
        <taxon>Metazoa</taxon>
        <taxon>Ecdysozoa</taxon>
        <taxon>Arthropoda</taxon>
        <taxon>Hexapoda</taxon>
        <taxon>Insecta</taxon>
        <taxon>Pterygota</taxon>
        <taxon>Neoptera</taxon>
        <taxon>Endopterygota</taxon>
        <taxon>Coleoptera</taxon>
        <taxon>Polyphaga</taxon>
        <taxon>Elateriformia</taxon>
        <taxon>Buprestoidea</taxon>
        <taxon>Buprestidae</taxon>
        <taxon>Agrilinae</taxon>
        <taxon>Agrilus</taxon>
    </lineage>
</organism>
<evidence type="ECO:0000313" key="3">
    <source>
        <dbReference type="RefSeq" id="XP_025835141.1"/>
    </source>
</evidence>
<feature type="region of interest" description="Disordered" evidence="1">
    <location>
        <begin position="140"/>
        <end position="166"/>
    </location>
</feature>
<dbReference type="GeneID" id="112905926"/>
<feature type="compositionally biased region" description="Polar residues" evidence="1">
    <location>
        <begin position="74"/>
        <end position="86"/>
    </location>
</feature>
<dbReference type="KEGG" id="apln:112905926"/>
<evidence type="ECO:0000313" key="2">
    <source>
        <dbReference type="Proteomes" id="UP000192223"/>
    </source>
</evidence>
<feature type="region of interest" description="Disordered" evidence="1">
    <location>
        <begin position="69"/>
        <end position="88"/>
    </location>
</feature>
<dbReference type="AlphaFoldDB" id="A0A7F5RGM3"/>
<protein>
    <submittedName>
        <fullName evidence="3">Uncharacterized protein LOC112905926</fullName>
    </submittedName>
</protein>
<reference evidence="3" key="1">
    <citation type="submission" date="2025-08" db="UniProtKB">
        <authorList>
            <consortium name="RefSeq"/>
        </authorList>
    </citation>
    <scope>IDENTIFICATION</scope>
    <source>
        <tissue evidence="3">Entire body</tissue>
    </source>
</reference>
<dbReference type="InParanoid" id="A0A7F5RGM3"/>
<feature type="region of interest" description="Disordered" evidence="1">
    <location>
        <begin position="287"/>
        <end position="314"/>
    </location>
</feature>
<dbReference type="Proteomes" id="UP000192223">
    <property type="component" value="Unplaced"/>
</dbReference>
<dbReference type="RefSeq" id="XP_025835141.1">
    <property type="nucleotide sequence ID" value="XM_025979356.1"/>
</dbReference>